<dbReference type="AlphaFoldDB" id="A0A4Y2MWF7"/>
<dbReference type="SMART" id="SM00198">
    <property type="entry name" value="SCP"/>
    <property type="match status" value="1"/>
</dbReference>
<evidence type="ECO:0000313" key="3">
    <source>
        <dbReference type="EMBL" id="GBN30859.1"/>
    </source>
</evidence>
<dbReference type="PROSITE" id="PS01010">
    <property type="entry name" value="CRISP_2"/>
    <property type="match status" value="1"/>
</dbReference>
<dbReference type="InterPro" id="IPR002413">
    <property type="entry name" value="V5_allergen-like"/>
</dbReference>
<organism evidence="3 4">
    <name type="scientific">Araneus ventricosus</name>
    <name type="common">Orbweaver spider</name>
    <name type="synonym">Epeira ventricosa</name>
    <dbReference type="NCBI Taxonomy" id="182803"/>
    <lineage>
        <taxon>Eukaryota</taxon>
        <taxon>Metazoa</taxon>
        <taxon>Ecdysozoa</taxon>
        <taxon>Arthropoda</taxon>
        <taxon>Chelicerata</taxon>
        <taxon>Arachnida</taxon>
        <taxon>Araneae</taxon>
        <taxon>Araneomorphae</taxon>
        <taxon>Entelegynae</taxon>
        <taxon>Araneoidea</taxon>
        <taxon>Araneidae</taxon>
        <taxon>Araneus</taxon>
    </lineage>
</organism>
<evidence type="ECO:0000259" key="2">
    <source>
        <dbReference type="SMART" id="SM00198"/>
    </source>
</evidence>
<dbReference type="EMBL" id="BGPR01007993">
    <property type="protein sequence ID" value="GBN30859.1"/>
    <property type="molecule type" value="Genomic_DNA"/>
</dbReference>
<evidence type="ECO:0000256" key="1">
    <source>
        <dbReference type="SAM" id="SignalP"/>
    </source>
</evidence>
<keyword evidence="4" id="KW-1185">Reference proteome</keyword>
<dbReference type="PRINTS" id="PR00837">
    <property type="entry name" value="V5TPXLIKE"/>
</dbReference>
<dbReference type="SUPFAM" id="SSF55797">
    <property type="entry name" value="PR-1-like"/>
    <property type="match status" value="1"/>
</dbReference>
<dbReference type="InterPro" id="IPR014044">
    <property type="entry name" value="CAP_dom"/>
</dbReference>
<sequence length="418" mass="46403">MQSFIILALFCLVGWSSSQKCPAQYLRFTPQHSYCLSRNPTCEIKRKGVSLQERDLILRLHNQFRSKTAMGNEDRAIGGSLPQAADMIQMEWDDELAAVAQKWTENCKWGHDCKECRAVENFFVGQNLAIQNYSPCYGCQEPSDEPDWTWAITALYDEVVDYHVDWLDSFIQHPGPKTGHLTQVIWSRSWKVGCGYSFYKQGGGYHLYYACNYGPGGNVEGEPVYKQGRPCSACPTNTQCSTSRRGPNTFPGLCKMTNPNTAPSYPRKQNGLLFYCGASSSDADCQAQVSGDGTWKTVRSVGGNYDSIVLSGGQSTTVTFNTPIKPNSGAFCLALNFRKGPLDASRGDESSLKLNFKMDYARAPSMELNAQTTSFMGYNINLGWGMKTKIGFTFSVPRGAGRHVVDIRKIEAYDGQCA</sequence>
<evidence type="ECO:0000313" key="4">
    <source>
        <dbReference type="Proteomes" id="UP000499080"/>
    </source>
</evidence>
<feature type="domain" description="SCP" evidence="2">
    <location>
        <begin position="52"/>
        <end position="221"/>
    </location>
</feature>
<protein>
    <submittedName>
        <fullName evidence="3">CRISP/Allergen/PR-1</fullName>
    </submittedName>
</protein>
<dbReference type="CDD" id="cd05380">
    <property type="entry name" value="CAP_euk"/>
    <property type="match status" value="1"/>
</dbReference>
<dbReference type="InterPro" id="IPR001283">
    <property type="entry name" value="CRISP-related"/>
</dbReference>
<comment type="caution">
    <text evidence="3">The sequence shown here is derived from an EMBL/GenBank/DDBJ whole genome shotgun (WGS) entry which is preliminary data.</text>
</comment>
<gene>
    <name evidence="3" type="primary">CRVP_8</name>
    <name evidence="3" type="ORF">AVEN_205319_1</name>
</gene>
<keyword evidence="1" id="KW-0732">Signal</keyword>
<dbReference type="Proteomes" id="UP000499080">
    <property type="component" value="Unassembled WGS sequence"/>
</dbReference>
<feature type="chain" id="PRO_5021212802" evidence="1">
    <location>
        <begin position="19"/>
        <end position="418"/>
    </location>
</feature>
<accession>A0A4Y2MWF7</accession>
<feature type="signal peptide" evidence="1">
    <location>
        <begin position="1"/>
        <end position="18"/>
    </location>
</feature>
<name>A0A4Y2MWF7_ARAVE</name>
<dbReference type="InterPro" id="IPR018244">
    <property type="entry name" value="Allrgn_V5/Tpx1_CS"/>
</dbReference>
<dbReference type="InterPro" id="IPR035940">
    <property type="entry name" value="CAP_sf"/>
</dbReference>
<proteinExistence type="predicted"/>
<reference evidence="3 4" key="1">
    <citation type="journal article" date="2019" name="Sci. Rep.">
        <title>Orb-weaving spider Araneus ventricosus genome elucidates the spidroin gene catalogue.</title>
        <authorList>
            <person name="Kono N."/>
            <person name="Nakamura H."/>
            <person name="Ohtoshi R."/>
            <person name="Moran D.A.P."/>
            <person name="Shinohara A."/>
            <person name="Yoshida Y."/>
            <person name="Fujiwara M."/>
            <person name="Mori M."/>
            <person name="Tomita M."/>
            <person name="Arakawa K."/>
        </authorList>
    </citation>
    <scope>NUCLEOTIDE SEQUENCE [LARGE SCALE GENOMIC DNA]</scope>
</reference>
<dbReference type="OrthoDB" id="6411526at2759"/>
<dbReference type="GO" id="GO:0005576">
    <property type="term" value="C:extracellular region"/>
    <property type="evidence" value="ECO:0007669"/>
    <property type="project" value="InterPro"/>
</dbReference>
<dbReference type="Gene3D" id="3.40.33.10">
    <property type="entry name" value="CAP"/>
    <property type="match status" value="1"/>
</dbReference>
<dbReference type="PRINTS" id="PR00838">
    <property type="entry name" value="V5ALLERGEN"/>
</dbReference>
<dbReference type="PANTHER" id="PTHR10334">
    <property type="entry name" value="CYSTEINE-RICH SECRETORY PROTEIN-RELATED"/>
    <property type="match status" value="1"/>
</dbReference>
<dbReference type="Pfam" id="PF00188">
    <property type="entry name" value="CAP"/>
    <property type="match status" value="1"/>
</dbReference>